<organism evidence="2 3">
    <name type="scientific">Paramuricea clavata</name>
    <name type="common">Red gorgonian</name>
    <name type="synonym">Violescent sea-whip</name>
    <dbReference type="NCBI Taxonomy" id="317549"/>
    <lineage>
        <taxon>Eukaryota</taxon>
        <taxon>Metazoa</taxon>
        <taxon>Cnidaria</taxon>
        <taxon>Anthozoa</taxon>
        <taxon>Octocorallia</taxon>
        <taxon>Malacalcyonacea</taxon>
        <taxon>Plexauridae</taxon>
        <taxon>Paramuricea</taxon>
    </lineage>
</organism>
<dbReference type="Gene3D" id="3.10.10.10">
    <property type="entry name" value="HIV Type 1 Reverse Transcriptase, subunit A, domain 1"/>
    <property type="match status" value="1"/>
</dbReference>
<dbReference type="Proteomes" id="UP001152795">
    <property type="component" value="Unassembled WGS sequence"/>
</dbReference>
<evidence type="ECO:0000313" key="2">
    <source>
        <dbReference type="EMBL" id="CAB3992853.1"/>
    </source>
</evidence>
<dbReference type="InterPro" id="IPR043502">
    <property type="entry name" value="DNA/RNA_pol_sf"/>
</dbReference>
<gene>
    <name evidence="2" type="ORF">PACLA_8A019375</name>
</gene>
<proteinExistence type="predicted"/>
<dbReference type="Gene3D" id="3.30.70.270">
    <property type="match status" value="1"/>
</dbReference>
<dbReference type="InterPro" id="IPR000477">
    <property type="entry name" value="RT_dom"/>
</dbReference>
<dbReference type="PANTHER" id="PTHR24559:SF444">
    <property type="entry name" value="REVERSE TRANSCRIPTASE DOMAIN-CONTAINING PROTEIN"/>
    <property type="match status" value="1"/>
</dbReference>
<dbReference type="CDD" id="cd01647">
    <property type="entry name" value="RT_LTR"/>
    <property type="match status" value="1"/>
</dbReference>
<accession>A0A7D9HXQ4</accession>
<name>A0A7D9HXQ4_PARCT</name>
<reference evidence="2" key="1">
    <citation type="submission" date="2020-04" db="EMBL/GenBank/DDBJ databases">
        <authorList>
            <person name="Alioto T."/>
            <person name="Alioto T."/>
            <person name="Gomez Garrido J."/>
        </authorList>
    </citation>
    <scope>NUCLEOTIDE SEQUENCE</scope>
    <source>
        <strain evidence="2">A484AB</strain>
    </source>
</reference>
<dbReference type="PANTHER" id="PTHR24559">
    <property type="entry name" value="TRANSPOSON TY3-I GAG-POL POLYPROTEIN"/>
    <property type="match status" value="1"/>
</dbReference>
<keyword evidence="3" id="KW-1185">Reference proteome</keyword>
<dbReference type="SUPFAM" id="SSF56672">
    <property type="entry name" value="DNA/RNA polymerases"/>
    <property type="match status" value="1"/>
</dbReference>
<dbReference type="InterPro" id="IPR043128">
    <property type="entry name" value="Rev_trsase/Diguanyl_cyclase"/>
</dbReference>
<dbReference type="InterPro" id="IPR053134">
    <property type="entry name" value="RNA-dir_DNA_polymerase"/>
</dbReference>
<protein>
    <recommendedName>
        <fullName evidence="1">Reverse transcriptase domain-containing protein</fullName>
    </recommendedName>
</protein>
<comment type="caution">
    <text evidence="2">The sequence shown here is derived from an EMBL/GenBank/DDBJ whole genome shotgun (WGS) entry which is preliminary data.</text>
</comment>
<evidence type="ECO:0000313" key="3">
    <source>
        <dbReference type="Proteomes" id="UP001152795"/>
    </source>
</evidence>
<dbReference type="OrthoDB" id="425619at2759"/>
<feature type="domain" description="Reverse transcriptase" evidence="1">
    <location>
        <begin position="231"/>
        <end position="294"/>
    </location>
</feature>
<dbReference type="AlphaFoldDB" id="A0A7D9HXQ4"/>
<evidence type="ECO:0000259" key="1">
    <source>
        <dbReference type="Pfam" id="PF00078"/>
    </source>
</evidence>
<dbReference type="FunFam" id="3.10.10.10:FF:000002">
    <property type="entry name" value="Retrovirus-related Pol polyprotein from transposon 17.6-like protein"/>
    <property type="match status" value="1"/>
</dbReference>
<dbReference type="Pfam" id="PF00078">
    <property type="entry name" value="RVT_1"/>
    <property type="match status" value="1"/>
</dbReference>
<dbReference type="EMBL" id="CACRXK020002136">
    <property type="protein sequence ID" value="CAB3992853.1"/>
    <property type="molecule type" value="Genomic_DNA"/>
</dbReference>
<sequence length="304" mass="34161">MWLMMVSEIFLGLDWLVTNKVNVDMTEMVSKFPDGTTKPLCLFDSTIADPLGVVLDEDLVVPVWTSHFNYESILEPNMNLSGKGVLVARVIVQPKEQRVPIQIINPGTSPIKLYKGMTVGQLQQVDDELRDPTVINSKCGTPSAEHKIKFELEHLSVNKHQDVFAKTSSELGVTTLAEHKIETGDAVPVKQLPRRLPNSLKTVVEDQVEEMLENNIIKPSNSPWSSPIVLVRKKDGTWRFCIDFRKLNDVTVKDAFPLPQVADLMDNLAGHQYFSTLDLASGYWQVPVDESSQDSFRDSRGWSL</sequence>